<keyword evidence="4" id="KW-1185">Reference proteome</keyword>
<dbReference type="SMART" id="SM00034">
    <property type="entry name" value="CLECT"/>
    <property type="match status" value="1"/>
</dbReference>
<protein>
    <recommendedName>
        <fullName evidence="2">C-type lectin domain-containing protein</fullName>
    </recommendedName>
</protein>
<dbReference type="Pfam" id="PF00059">
    <property type="entry name" value="Lectin_C"/>
    <property type="match status" value="1"/>
</dbReference>
<dbReference type="EMBL" id="CATQJL010000316">
    <property type="protein sequence ID" value="CAJ0608354.1"/>
    <property type="molecule type" value="Genomic_DNA"/>
</dbReference>
<accession>A0AA36HDZ9</accession>
<evidence type="ECO:0000313" key="4">
    <source>
        <dbReference type="Proteomes" id="UP001176961"/>
    </source>
</evidence>
<feature type="domain" description="C-type lectin" evidence="2">
    <location>
        <begin position="79"/>
        <end position="193"/>
    </location>
</feature>
<dbReference type="PANTHER" id="PTHR22803">
    <property type="entry name" value="MANNOSE, PHOSPHOLIPASE, LECTIN RECEPTOR RELATED"/>
    <property type="match status" value="1"/>
</dbReference>
<dbReference type="Gene3D" id="3.10.100.10">
    <property type="entry name" value="Mannose-Binding Protein A, subunit A"/>
    <property type="match status" value="1"/>
</dbReference>
<dbReference type="InterPro" id="IPR016187">
    <property type="entry name" value="CTDL_fold"/>
</dbReference>
<feature type="chain" id="PRO_5041260149" description="C-type lectin domain-containing protein" evidence="1">
    <location>
        <begin position="18"/>
        <end position="208"/>
    </location>
</feature>
<dbReference type="SUPFAM" id="SSF56436">
    <property type="entry name" value="C-type lectin-like"/>
    <property type="match status" value="1"/>
</dbReference>
<reference evidence="3" key="1">
    <citation type="submission" date="2023-07" db="EMBL/GenBank/DDBJ databases">
        <authorList>
            <consortium name="CYATHOMIX"/>
        </authorList>
    </citation>
    <scope>NUCLEOTIDE SEQUENCE</scope>
    <source>
        <strain evidence="3">N/A</strain>
    </source>
</reference>
<evidence type="ECO:0000256" key="1">
    <source>
        <dbReference type="SAM" id="SignalP"/>
    </source>
</evidence>
<proteinExistence type="predicted"/>
<gene>
    <name evidence="3" type="ORF">CYNAS_LOCUS20337</name>
</gene>
<comment type="caution">
    <text evidence="3">The sequence shown here is derived from an EMBL/GenBank/DDBJ whole genome shotgun (WGS) entry which is preliminary data.</text>
</comment>
<evidence type="ECO:0000313" key="3">
    <source>
        <dbReference type="EMBL" id="CAJ0608354.1"/>
    </source>
</evidence>
<dbReference type="PROSITE" id="PS50041">
    <property type="entry name" value="C_TYPE_LECTIN_2"/>
    <property type="match status" value="1"/>
</dbReference>
<keyword evidence="1" id="KW-0732">Signal</keyword>
<evidence type="ECO:0000259" key="2">
    <source>
        <dbReference type="PROSITE" id="PS50041"/>
    </source>
</evidence>
<dbReference type="InterPro" id="IPR016186">
    <property type="entry name" value="C-type_lectin-like/link_sf"/>
</dbReference>
<name>A0AA36HDZ9_CYLNA</name>
<organism evidence="3 4">
    <name type="scientific">Cylicocyclus nassatus</name>
    <name type="common">Nematode worm</name>
    <dbReference type="NCBI Taxonomy" id="53992"/>
    <lineage>
        <taxon>Eukaryota</taxon>
        <taxon>Metazoa</taxon>
        <taxon>Ecdysozoa</taxon>
        <taxon>Nematoda</taxon>
        <taxon>Chromadorea</taxon>
        <taxon>Rhabditida</taxon>
        <taxon>Rhabditina</taxon>
        <taxon>Rhabditomorpha</taxon>
        <taxon>Strongyloidea</taxon>
        <taxon>Strongylidae</taxon>
        <taxon>Cylicocyclus</taxon>
    </lineage>
</organism>
<dbReference type="CDD" id="cd00037">
    <property type="entry name" value="CLECT"/>
    <property type="match status" value="1"/>
</dbReference>
<dbReference type="InterPro" id="IPR050111">
    <property type="entry name" value="C-type_lectin/snaclec_domain"/>
</dbReference>
<dbReference type="InterPro" id="IPR001304">
    <property type="entry name" value="C-type_lectin-like"/>
</dbReference>
<dbReference type="AlphaFoldDB" id="A0AA36HDZ9"/>
<dbReference type="Proteomes" id="UP001176961">
    <property type="component" value="Unassembled WGS sequence"/>
</dbReference>
<feature type="signal peptide" evidence="1">
    <location>
        <begin position="1"/>
        <end position="17"/>
    </location>
</feature>
<sequence length="208" mass="23419">MCSIKLLLGVLIPSLNAVDLNSTMQLLRGPDIYHGLSPLSNSDDCGALRSWKECCTCYRKMAPVACPARCESGWTFFDKTEACYKTFFGETFDGAENMCNVAGGHLTSIHSFEENRFVAGLAKMNKLVTDSRDYTWIGLHKMNSNNWRWTDGTKVDFKPWAPTCPKGEGNCVLLLSDVNGDETWLHKWANFPCIQNLRTYVCKKMALH</sequence>